<dbReference type="CDD" id="cd16917">
    <property type="entry name" value="HATPase_UhpB-NarQ-NarX-like"/>
    <property type="match status" value="1"/>
</dbReference>
<keyword evidence="9" id="KW-0175">Coiled coil</keyword>
<sequence>MTGRIRRLLAFFGRAEAREPEPSGWALAFDAAVAVGAAVGAVYEMAERSLTQAVIKPGPGAIELVSPFGARMLVPVKMLLPPPGTHASAVMILAAAMTALPLAGRRLYPITAWLAIIAAILIVHAAYVPPVALGTAVYAAYSAITHSKYRNLAIAVVAVATIAVAAALGNTLPRFPGRLTAIFAILPAAAAGLGIRVLRRRLADSTARLDRADAEARAATERALTAERSRIAAELHDVVTHNVSVMIVQAGAARKIMASSQAEAEDALLAVEATGREAMTELRNLLGLLSPAADGADAIDSPVAGAHVAGSPVAGSRAASPLRPGAASSAAPAPAALRPQPRLGELDALIGRVSAAGLAVTLSVSGEPRPIPPGEDLAAYRVMQEGLTNVLRHAGAATATVTVDWGENLSITVADDGRGAAVDGAAPGAVPGRGLLGLRERLALYGGELTAGPRPAGGWQVRAVLPLAGIPVAGQ</sequence>
<evidence type="ECO:0000259" key="13">
    <source>
        <dbReference type="Pfam" id="PF07730"/>
    </source>
</evidence>
<dbReference type="RefSeq" id="WP_145852540.1">
    <property type="nucleotide sequence ID" value="NZ_RPFW01000002.1"/>
</dbReference>
<dbReference type="Gene3D" id="1.20.5.1930">
    <property type="match status" value="1"/>
</dbReference>
<dbReference type="InterPro" id="IPR050482">
    <property type="entry name" value="Sensor_HK_TwoCompSys"/>
</dbReference>
<name>A0A6P2C5P8_9ACTN</name>
<gene>
    <name evidence="14" type="ORF">EAS64_09300</name>
</gene>
<evidence type="ECO:0000313" key="14">
    <source>
        <dbReference type="EMBL" id="TVZ04833.1"/>
    </source>
</evidence>
<evidence type="ECO:0000313" key="15">
    <source>
        <dbReference type="Proteomes" id="UP000460272"/>
    </source>
</evidence>
<keyword evidence="4" id="KW-0808">Transferase</keyword>
<evidence type="ECO:0000256" key="3">
    <source>
        <dbReference type="ARBA" id="ARBA00022553"/>
    </source>
</evidence>
<keyword evidence="6 14" id="KW-0418">Kinase</keyword>
<keyword evidence="11" id="KW-0812">Transmembrane</keyword>
<accession>A0A6P2C5P8</accession>
<feature type="coiled-coil region" evidence="9">
    <location>
        <begin position="195"/>
        <end position="229"/>
    </location>
</feature>
<evidence type="ECO:0000256" key="8">
    <source>
        <dbReference type="ARBA" id="ARBA00023012"/>
    </source>
</evidence>
<keyword evidence="15" id="KW-1185">Reference proteome</keyword>
<feature type="region of interest" description="Disordered" evidence="10">
    <location>
        <begin position="310"/>
        <end position="338"/>
    </location>
</feature>
<comment type="caution">
    <text evidence="14">The sequence shown here is derived from an EMBL/GenBank/DDBJ whole genome shotgun (WGS) entry which is preliminary data.</text>
</comment>
<feature type="domain" description="Histidine kinase/HSP90-like ATPase" evidence="12">
    <location>
        <begin position="377"/>
        <end position="468"/>
    </location>
</feature>
<feature type="transmembrane region" description="Helical" evidence="11">
    <location>
        <begin position="179"/>
        <end position="198"/>
    </location>
</feature>
<dbReference type="GO" id="GO:0016020">
    <property type="term" value="C:membrane"/>
    <property type="evidence" value="ECO:0007669"/>
    <property type="project" value="InterPro"/>
</dbReference>
<dbReference type="EMBL" id="RPFW01000002">
    <property type="protein sequence ID" value="TVZ04833.1"/>
    <property type="molecule type" value="Genomic_DNA"/>
</dbReference>
<dbReference type="GO" id="GO:0005524">
    <property type="term" value="F:ATP binding"/>
    <property type="evidence" value="ECO:0007669"/>
    <property type="project" value="UniProtKB-KW"/>
</dbReference>
<dbReference type="Gene3D" id="3.30.565.10">
    <property type="entry name" value="Histidine kinase-like ATPase, C-terminal domain"/>
    <property type="match status" value="1"/>
</dbReference>
<dbReference type="InterPro" id="IPR036890">
    <property type="entry name" value="HATPase_C_sf"/>
</dbReference>
<proteinExistence type="predicted"/>
<feature type="transmembrane region" description="Helical" evidence="11">
    <location>
        <begin position="152"/>
        <end position="173"/>
    </location>
</feature>
<feature type="domain" description="Signal transduction histidine kinase subgroup 3 dimerisation and phosphoacceptor" evidence="13">
    <location>
        <begin position="227"/>
        <end position="293"/>
    </location>
</feature>
<dbReference type="AlphaFoldDB" id="A0A6P2C5P8"/>
<dbReference type="GO" id="GO:0000155">
    <property type="term" value="F:phosphorelay sensor kinase activity"/>
    <property type="evidence" value="ECO:0007669"/>
    <property type="project" value="InterPro"/>
</dbReference>
<evidence type="ECO:0000256" key="5">
    <source>
        <dbReference type="ARBA" id="ARBA00022741"/>
    </source>
</evidence>
<evidence type="ECO:0000256" key="1">
    <source>
        <dbReference type="ARBA" id="ARBA00000085"/>
    </source>
</evidence>
<dbReference type="GO" id="GO:0046983">
    <property type="term" value="F:protein dimerization activity"/>
    <property type="evidence" value="ECO:0007669"/>
    <property type="project" value="InterPro"/>
</dbReference>
<organism evidence="14 15">
    <name type="scientific">Trebonia kvetii</name>
    <dbReference type="NCBI Taxonomy" id="2480626"/>
    <lineage>
        <taxon>Bacteria</taxon>
        <taxon>Bacillati</taxon>
        <taxon>Actinomycetota</taxon>
        <taxon>Actinomycetes</taxon>
        <taxon>Streptosporangiales</taxon>
        <taxon>Treboniaceae</taxon>
        <taxon>Trebonia</taxon>
    </lineage>
</organism>
<dbReference type="SUPFAM" id="SSF55874">
    <property type="entry name" value="ATPase domain of HSP90 chaperone/DNA topoisomerase II/histidine kinase"/>
    <property type="match status" value="1"/>
</dbReference>
<keyword evidence="8" id="KW-0902">Two-component regulatory system</keyword>
<keyword evidence="5" id="KW-0547">Nucleotide-binding</keyword>
<keyword evidence="11" id="KW-1133">Transmembrane helix</keyword>
<dbReference type="PANTHER" id="PTHR24421:SF10">
    <property type="entry name" value="NITRATE_NITRITE SENSOR PROTEIN NARQ"/>
    <property type="match status" value="1"/>
</dbReference>
<evidence type="ECO:0000256" key="9">
    <source>
        <dbReference type="SAM" id="Coils"/>
    </source>
</evidence>
<evidence type="ECO:0000256" key="4">
    <source>
        <dbReference type="ARBA" id="ARBA00022679"/>
    </source>
</evidence>
<keyword evidence="7" id="KW-0067">ATP-binding</keyword>
<dbReference type="PANTHER" id="PTHR24421">
    <property type="entry name" value="NITRATE/NITRITE SENSOR PROTEIN NARX-RELATED"/>
    <property type="match status" value="1"/>
</dbReference>
<dbReference type="Pfam" id="PF07730">
    <property type="entry name" value="HisKA_3"/>
    <property type="match status" value="1"/>
</dbReference>
<evidence type="ECO:0000256" key="7">
    <source>
        <dbReference type="ARBA" id="ARBA00022840"/>
    </source>
</evidence>
<comment type="catalytic activity">
    <reaction evidence="1">
        <text>ATP + protein L-histidine = ADP + protein N-phospho-L-histidine.</text>
        <dbReference type="EC" id="2.7.13.3"/>
    </reaction>
</comment>
<feature type="compositionally biased region" description="Low complexity" evidence="10">
    <location>
        <begin position="316"/>
        <end position="338"/>
    </location>
</feature>
<keyword evidence="3" id="KW-0597">Phosphoprotein</keyword>
<dbReference type="OrthoDB" id="227596at2"/>
<evidence type="ECO:0000259" key="12">
    <source>
        <dbReference type="Pfam" id="PF02518"/>
    </source>
</evidence>
<evidence type="ECO:0000256" key="6">
    <source>
        <dbReference type="ARBA" id="ARBA00022777"/>
    </source>
</evidence>
<keyword evidence="11" id="KW-0472">Membrane</keyword>
<dbReference type="InterPro" id="IPR011712">
    <property type="entry name" value="Sig_transdc_His_kin_sub3_dim/P"/>
</dbReference>
<evidence type="ECO:0000256" key="11">
    <source>
        <dbReference type="SAM" id="Phobius"/>
    </source>
</evidence>
<dbReference type="Proteomes" id="UP000460272">
    <property type="component" value="Unassembled WGS sequence"/>
</dbReference>
<dbReference type="Pfam" id="PF02518">
    <property type="entry name" value="HATPase_c"/>
    <property type="match status" value="1"/>
</dbReference>
<dbReference type="InterPro" id="IPR003594">
    <property type="entry name" value="HATPase_dom"/>
</dbReference>
<reference evidence="14 15" key="1">
    <citation type="submission" date="2018-11" db="EMBL/GenBank/DDBJ databases">
        <title>Trebonia kvetii gen.nov., sp.nov., a novel acidophilic actinobacterium, and proposal of the new actinobacterial family Treboniaceae fam. nov.</title>
        <authorList>
            <person name="Rapoport D."/>
            <person name="Sagova-Mareckova M."/>
            <person name="Sedlacek I."/>
            <person name="Provaznik J."/>
            <person name="Kralova S."/>
            <person name="Pavlinic D."/>
            <person name="Benes V."/>
            <person name="Kopecky J."/>
        </authorList>
    </citation>
    <scope>NUCLEOTIDE SEQUENCE [LARGE SCALE GENOMIC DNA]</scope>
    <source>
        <strain evidence="14 15">15Tr583</strain>
    </source>
</reference>
<evidence type="ECO:0000256" key="2">
    <source>
        <dbReference type="ARBA" id="ARBA00012438"/>
    </source>
</evidence>
<protein>
    <recommendedName>
        <fullName evidence="2">histidine kinase</fullName>
        <ecNumber evidence="2">2.7.13.3</ecNumber>
    </recommendedName>
</protein>
<dbReference type="EC" id="2.7.13.3" evidence="2"/>
<evidence type="ECO:0000256" key="10">
    <source>
        <dbReference type="SAM" id="MobiDB-lite"/>
    </source>
</evidence>
<feature type="transmembrane region" description="Helical" evidence="11">
    <location>
        <begin position="110"/>
        <end position="140"/>
    </location>
</feature>
<feature type="transmembrane region" description="Helical" evidence="11">
    <location>
        <begin position="87"/>
        <end position="104"/>
    </location>
</feature>